<protein>
    <recommendedName>
        <fullName evidence="3">Replication initiation factor</fullName>
    </recommendedName>
</protein>
<name>A0A1I2AG42_9FLAO</name>
<dbReference type="STRING" id="935223.SAMN04488131_1024"/>
<accession>A0A1I2AG42</accession>
<dbReference type="RefSeq" id="WP_091203098.1">
    <property type="nucleotide sequence ID" value="NZ_FONQ01000002.1"/>
</dbReference>
<dbReference type="OrthoDB" id="795069at2"/>
<dbReference type="Proteomes" id="UP000198596">
    <property type="component" value="Unassembled WGS sequence"/>
</dbReference>
<sequence>MIDNVKLFVNDKHRFENHIINNGLMELSSTVNHYTGEVNEYPKRGNDLNLNVNITQNQATILGSIHKYNNIKEDRGNQNYNDFSFCQIVEVIRELEEKYQIKNEKDTSITNLEFGFNLVVEKDPKLIIDSNLLMNNYKSPNKNLKFLGRGDYKEFQLTDYNIKFYNKSKQFKLGTHVLRIELKITRKRFLQKLDIYSLEDLMYNWTYVKLFEDFIDKFEGLMIVDEFDADLIPEKDYNKLIKYTNPNYWISIKGKSPKVIYRLKKDFNILLNKYDLLKTKNELREKLESKFIELLNSDCSDSEYREVG</sequence>
<proteinExistence type="predicted"/>
<gene>
    <name evidence="1" type="ORF">SAMN04488131_1024</name>
</gene>
<reference evidence="2" key="1">
    <citation type="submission" date="2016-10" db="EMBL/GenBank/DDBJ databases">
        <authorList>
            <person name="Varghese N."/>
            <person name="Submissions S."/>
        </authorList>
    </citation>
    <scope>NUCLEOTIDE SEQUENCE [LARGE SCALE GENOMIC DNA]</scope>
    <source>
        <strain evidence="2">CGMCC 1.9227</strain>
    </source>
</reference>
<evidence type="ECO:0000313" key="1">
    <source>
        <dbReference type="EMBL" id="SFE42975.1"/>
    </source>
</evidence>
<evidence type="ECO:0008006" key="3">
    <source>
        <dbReference type="Google" id="ProtNLM"/>
    </source>
</evidence>
<organism evidence="1 2">
    <name type="scientific">Flavobacterium xueshanense</name>
    <dbReference type="NCBI Taxonomy" id="935223"/>
    <lineage>
        <taxon>Bacteria</taxon>
        <taxon>Pseudomonadati</taxon>
        <taxon>Bacteroidota</taxon>
        <taxon>Flavobacteriia</taxon>
        <taxon>Flavobacteriales</taxon>
        <taxon>Flavobacteriaceae</taxon>
        <taxon>Flavobacterium</taxon>
    </lineage>
</organism>
<dbReference type="AlphaFoldDB" id="A0A1I2AG42"/>
<dbReference type="EMBL" id="FONQ01000002">
    <property type="protein sequence ID" value="SFE42975.1"/>
    <property type="molecule type" value="Genomic_DNA"/>
</dbReference>
<evidence type="ECO:0000313" key="2">
    <source>
        <dbReference type="Proteomes" id="UP000198596"/>
    </source>
</evidence>
<keyword evidence="2" id="KW-1185">Reference proteome</keyword>